<dbReference type="RefSeq" id="WP_134113131.1">
    <property type="nucleotide sequence ID" value="NZ_SOBG01000005.1"/>
</dbReference>
<comment type="caution">
    <text evidence="3">The sequence shown here is derived from an EMBL/GenBank/DDBJ whole genome shotgun (WGS) entry which is preliminary data.</text>
</comment>
<gene>
    <name evidence="3" type="ORF">EV215_1245</name>
</gene>
<dbReference type="EMBL" id="SOBG01000005">
    <property type="protein sequence ID" value="TDT69716.1"/>
    <property type="molecule type" value="Genomic_DNA"/>
</dbReference>
<dbReference type="InterPro" id="IPR051599">
    <property type="entry name" value="Cell_Envelope_Assoc"/>
</dbReference>
<keyword evidence="4" id="KW-1185">Reference proteome</keyword>
<dbReference type="GO" id="GO:0000270">
    <property type="term" value="P:peptidoglycan metabolic process"/>
    <property type="evidence" value="ECO:0007669"/>
    <property type="project" value="TreeGrafter"/>
</dbReference>
<sequence length="252" mass="29107">MGLILQKIIANIFLSPFLIILLIIPLFFIKKYKKHYIFILSIFIYIFSIEPTKDFVIKPLESKYPTITKKTELDNIDIYVVLGSGINDYAPLNFNTNGTPTRAALARIVESIRLYNISKKKIIFSGGIVFNGKISEAEIYKKIAIDLGVNTNDILIETKSKTTYENLKNIKEILNNYNYKKIGLITSAIHMNRAINSAKKLKLDILAFPCDYHSRYTSYNISSFIPSYDNMKYIRDAIWEYIGVIYYNLKSY</sequence>
<keyword evidence="1" id="KW-0812">Transmembrane</keyword>
<keyword evidence="1" id="KW-1133">Transmembrane helix</keyword>
<evidence type="ECO:0000313" key="4">
    <source>
        <dbReference type="Proteomes" id="UP000294678"/>
    </source>
</evidence>
<name>A0AA46DY30_9FUSO</name>
<dbReference type="PANTHER" id="PTHR30336">
    <property type="entry name" value="INNER MEMBRANE PROTEIN, PROBABLE PERMEASE"/>
    <property type="match status" value="1"/>
</dbReference>
<feature type="transmembrane region" description="Helical" evidence="1">
    <location>
        <begin position="12"/>
        <end position="29"/>
    </location>
</feature>
<evidence type="ECO:0000313" key="3">
    <source>
        <dbReference type="EMBL" id="TDT69716.1"/>
    </source>
</evidence>
<dbReference type="CDD" id="cd06259">
    <property type="entry name" value="YdcF-like"/>
    <property type="match status" value="1"/>
</dbReference>
<accession>A0AA46DY30</accession>
<evidence type="ECO:0000259" key="2">
    <source>
        <dbReference type="Pfam" id="PF02698"/>
    </source>
</evidence>
<evidence type="ECO:0000256" key="1">
    <source>
        <dbReference type="SAM" id="Phobius"/>
    </source>
</evidence>
<dbReference type="InterPro" id="IPR003848">
    <property type="entry name" value="DUF218"/>
</dbReference>
<keyword evidence="1" id="KW-0472">Membrane</keyword>
<feature type="domain" description="DUF218" evidence="2">
    <location>
        <begin position="77"/>
        <end position="243"/>
    </location>
</feature>
<dbReference type="PANTHER" id="PTHR30336:SF4">
    <property type="entry name" value="ENVELOPE BIOGENESIS FACTOR ELYC"/>
    <property type="match status" value="1"/>
</dbReference>
<dbReference type="AlphaFoldDB" id="A0AA46DY30"/>
<dbReference type="Gene3D" id="3.40.50.620">
    <property type="entry name" value="HUPs"/>
    <property type="match status" value="1"/>
</dbReference>
<dbReference type="GO" id="GO:0043164">
    <property type="term" value="P:Gram-negative-bacterium-type cell wall biogenesis"/>
    <property type="evidence" value="ECO:0007669"/>
    <property type="project" value="TreeGrafter"/>
</dbReference>
<protein>
    <submittedName>
        <fullName evidence="3">Uncharacterized SAM-binding protein YcdF (DUF218 family)</fullName>
    </submittedName>
</protein>
<dbReference type="Pfam" id="PF02698">
    <property type="entry name" value="DUF218"/>
    <property type="match status" value="1"/>
</dbReference>
<proteinExistence type="predicted"/>
<dbReference type="Proteomes" id="UP000294678">
    <property type="component" value="Unassembled WGS sequence"/>
</dbReference>
<dbReference type="GO" id="GO:0005886">
    <property type="term" value="C:plasma membrane"/>
    <property type="evidence" value="ECO:0007669"/>
    <property type="project" value="TreeGrafter"/>
</dbReference>
<reference evidence="3 4" key="1">
    <citation type="submission" date="2019-03" db="EMBL/GenBank/DDBJ databases">
        <title>Genomic Encyclopedia of Type Strains, Phase IV (KMG-IV): sequencing the most valuable type-strain genomes for metagenomic binning, comparative biology and taxonomic classification.</title>
        <authorList>
            <person name="Goeker M."/>
        </authorList>
    </citation>
    <scope>NUCLEOTIDE SEQUENCE [LARGE SCALE GENOMIC DNA]</scope>
    <source>
        <strain evidence="3 4">DSM 100055</strain>
    </source>
</reference>
<dbReference type="InterPro" id="IPR014729">
    <property type="entry name" value="Rossmann-like_a/b/a_fold"/>
</dbReference>
<organism evidence="3 4">
    <name type="scientific">Hypnocyclicus thermotrophus</name>
    <dbReference type="NCBI Taxonomy" id="1627895"/>
    <lineage>
        <taxon>Bacteria</taxon>
        <taxon>Fusobacteriati</taxon>
        <taxon>Fusobacteriota</taxon>
        <taxon>Fusobacteriia</taxon>
        <taxon>Fusobacteriales</taxon>
        <taxon>Fusobacteriaceae</taxon>
        <taxon>Hypnocyclicus</taxon>
    </lineage>
</organism>